<dbReference type="AlphaFoldDB" id="A0A8X6LFS6"/>
<organism evidence="2 3">
    <name type="scientific">Trichonephila clavata</name>
    <name type="common">Joro spider</name>
    <name type="synonym">Nephila clavata</name>
    <dbReference type="NCBI Taxonomy" id="2740835"/>
    <lineage>
        <taxon>Eukaryota</taxon>
        <taxon>Metazoa</taxon>
        <taxon>Ecdysozoa</taxon>
        <taxon>Arthropoda</taxon>
        <taxon>Chelicerata</taxon>
        <taxon>Arachnida</taxon>
        <taxon>Araneae</taxon>
        <taxon>Araneomorphae</taxon>
        <taxon>Entelegynae</taxon>
        <taxon>Araneoidea</taxon>
        <taxon>Nephilidae</taxon>
        <taxon>Trichonephila</taxon>
    </lineage>
</organism>
<feature type="region of interest" description="Disordered" evidence="1">
    <location>
        <begin position="1"/>
        <end position="46"/>
    </location>
</feature>
<name>A0A8X6LFS6_TRICU</name>
<feature type="compositionally biased region" description="Polar residues" evidence="1">
    <location>
        <begin position="25"/>
        <end position="44"/>
    </location>
</feature>
<gene>
    <name evidence="2" type="ORF">TNCT_208061</name>
</gene>
<sequence>MDSGSGHRASMTSCAQENWSERTDVSTPTTTPPNLGAKSPSQVSVGDDFADNSDLFRETIKARNVYAAWARKLTQAKPQDPNLQSYHIELGKSGKIVSNLLQRLQVPLFKIPATAKILDRIVLRARNKVDELPPLKN</sequence>
<proteinExistence type="predicted"/>
<accession>A0A8X6LFS6</accession>
<evidence type="ECO:0000313" key="2">
    <source>
        <dbReference type="EMBL" id="GFR08230.1"/>
    </source>
</evidence>
<keyword evidence="3" id="KW-1185">Reference proteome</keyword>
<evidence type="ECO:0000313" key="3">
    <source>
        <dbReference type="Proteomes" id="UP000887116"/>
    </source>
</evidence>
<dbReference type="EMBL" id="BMAO01016396">
    <property type="protein sequence ID" value="GFR08230.1"/>
    <property type="molecule type" value="Genomic_DNA"/>
</dbReference>
<protein>
    <submittedName>
        <fullName evidence="2">Uncharacterized protein</fullName>
    </submittedName>
</protein>
<reference evidence="2" key="1">
    <citation type="submission" date="2020-07" db="EMBL/GenBank/DDBJ databases">
        <title>Multicomponent nature underlies the extraordinary mechanical properties of spider dragline silk.</title>
        <authorList>
            <person name="Kono N."/>
            <person name="Nakamura H."/>
            <person name="Mori M."/>
            <person name="Yoshida Y."/>
            <person name="Ohtoshi R."/>
            <person name="Malay A.D."/>
            <person name="Moran D.A.P."/>
            <person name="Tomita M."/>
            <person name="Numata K."/>
            <person name="Arakawa K."/>
        </authorList>
    </citation>
    <scope>NUCLEOTIDE SEQUENCE</scope>
</reference>
<evidence type="ECO:0000256" key="1">
    <source>
        <dbReference type="SAM" id="MobiDB-lite"/>
    </source>
</evidence>
<comment type="caution">
    <text evidence="2">The sequence shown here is derived from an EMBL/GenBank/DDBJ whole genome shotgun (WGS) entry which is preliminary data.</text>
</comment>
<dbReference type="Proteomes" id="UP000887116">
    <property type="component" value="Unassembled WGS sequence"/>
</dbReference>